<evidence type="ECO:0000256" key="3">
    <source>
        <dbReference type="ARBA" id="ARBA00022842"/>
    </source>
</evidence>
<dbReference type="GO" id="GO:0016853">
    <property type="term" value="F:isomerase activity"/>
    <property type="evidence" value="ECO:0007669"/>
    <property type="project" value="InterPro"/>
</dbReference>
<dbReference type="EMBL" id="FQXM01000016">
    <property type="protein sequence ID" value="SHH84332.1"/>
    <property type="molecule type" value="Genomic_DNA"/>
</dbReference>
<name>A0A1M5WA11_9CLOT</name>
<dbReference type="InterPro" id="IPR034382">
    <property type="entry name" value="AHGA_cycloisomerase"/>
</dbReference>
<comment type="cofactor">
    <cofactor evidence="1">
        <name>Mg(2+)</name>
        <dbReference type="ChEBI" id="CHEBI:18420"/>
    </cofactor>
</comment>
<dbReference type="CDD" id="cd03316">
    <property type="entry name" value="MR_like"/>
    <property type="match status" value="1"/>
</dbReference>
<evidence type="ECO:0000256" key="2">
    <source>
        <dbReference type="ARBA" id="ARBA00022723"/>
    </source>
</evidence>
<keyword evidence="3" id="KW-0460">Magnesium</keyword>
<proteinExistence type="predicted"/>
<dbReference type="SMART" id="SM00922">
    <property type="entry name" value="MR_MLE"/>
    <property type="match status" value="1"/>
</dbReference>
<dbReference type="SUPFAM" id="SSF54826">
    <property type="entry name" value="Enolase N-terminal domain-like"/>
    <property type="match status" value="1"/>
</dbReference>
<dbReference type="STRING" id="1121316.SAMN02745207_02755"/>
<dbReference type="GO" id="GO:0009063">
    <property type="term" value="P:amino acid catabolic process"/>
    <property type="evidence" value="ECO:0007669"/>
    <property type="project" value="InterPro"/>
</dbReference>
<protein>
    <submittedName>
        <fullName evidence="5">L-alanine-DL-glutamate epimerase</fullName>
    </submittedName>
</protein>
<dbReference type="PANTHER" id="PTHR13794:SF58">
    <property type="entry name" value="MITOCHONDRIAL ENOLASE SUPERFAMILY MEMBER 1"/>
    <property type="match status" value="1"/>
</dbReference>
<dbReference type="SFLD" id="SFLDS00001">
    <property type="entry name" value="Enolase"/>
    <property type="match status" value="1"/>
</dbReference>
<dbReference type="SFLD" id="SFLDF00557">
    <property type="entry name" value="3_6-anhydro-alpha-L-galactonat"/>
    <property type="match status" value="1"/>
</dbReference>
<dbReference type="Pfam" id="PF13378">
    <property type="entry name" value="MR_MLE_C"/>
    <property type="match status" value="1"/>
</dbReference>
<dbReference type="OrthoDB" id="9775391at2"/>
<accession>A0A1M5WA11</accession>
<dbReference type="PROSITE" id="PS00909">
    <property type="entry name" value="MR_MLE_2"/>
    <property type="match status" value="1"/>
</dbReference>
<keyword evidence="2" id="KW-0479">Metal-binding</keyword>
<feature type="domain" description="Mandelate racemase/muconate lactonizing enzyme C-terminal" evidence="4">
    <location>
        <begin position="150"/>
        <end position="247"/>
    </location>
</feature>
<dbReference type="PANTHER" id="PTHR13794">
    <property type="entry name" value="ENOLASE SUPERFAMILY, MANDELATE RACEMASE"/>
    <property type="match status" value="1"/>
</dbReference>
<dbReference type="GO" id="GO:0016836">
    <property type="term" value="F:hydro-lyase activity"/>
    <property type="evidence" value="ECO:0007669"/>
    <property type="project" value="TreeGrafter"/>
</dbReference>
<dbReference type="Gene3D" id="3.20.20.120">
    <property type="entry name" value="Enolase-like C-terminal domain"/>
    <property type="match status" value="1"/>
</dbReference>
<dbReference type="InterPro" id="IPR029017">
    <property type="entry name" value="Enolase-like_N"/>
</dbReference>
<dbReference type="SFLD" id="SFLDG00179">
    <property type="entry name" value="mandelate_racemase"/>
    <property type="match status" value="1"/>
</dbReference>
<evidence type="ECO:0000313" key="5">
    <source>
        <dbReference type="EMBL" id="SHH84332.1"/>
    </source>
</evidence>
<dbReference type="Gene3D" id="3.30.390.10">
    <property type="entry name" value="Enolase-like, N-terminal domain"/>
    <property type="match status" value="1"/>
</dbReference>
<dbReference type="InterPro" id="IPR018110">
    <property type="entry name" value="Mandel_Rmase/mucon_lact_enz_CS"/>
</dbReference>
<dbReference type="GO" id="GO:0019388">
    <property type="term" value="P:galactose catabolic process"/>
    <property type="evidence" value="ECO:0007669"/>
    <property type="project" value="InterPro"/>
</dbReference>
<dbReference type="InterPro" id="IPR013342">
    <property type="entry name" value="Mandelate_racemase_C"/>
</dbReference>
<organism evidence="5 6">
    <name type="scientific">Clostridium grantii DSM 8605</name>
    <dbReference type="NCBI Taxonomy" id="1121316"/>
    <lineage>
        <taxon>Bacteria</taxon>
        <taxon>Bacillati</taxon>
        <taxon>Bacillota</taxon>
        <taxon>Clostridia</taxon>
        <taxon>Eubacteriales</taxon>
        <taxon>Clostridiaceae</taxon>
        <taxon>Clostridium</taxon>
    </lineage>
</organism>
<dbReference type="RefSeq" id="WP_073339000.1">
    <property type="nucleotide sequence ID" value="NZ_FQXM01000016.1"/>
</dbReference>
<dbReference type="Proteomes" id="UP000184447">
    <property type="component" value="Unassembled WGS sequence"/>
</dbReference>
<gene>
    <name evidence="5" type="ORF">SAMN02745207_02755</name>
</gene>
<dbReference type="Pfam" id="PF02746">
    <property type="entry name" value="MR_MLE_N"/>
    <property type="match status" value="1"/>
</dbReference>
<dbReference type="SUPFAM" id="SSF51604">
    <property type="entry name" value="Enolase C-terminal domain-like"/>
    <property type="match status" value="1"/>
</dbReference>
<dbReference type="InterPro" id="IPR036849">
    <property type="entry name" value="Enolase-like_C_sf"/>
</dbReference>
<sequence>MYDRRKIKDIKTNLFHVPLRESLSDAKHGTHTFFELITVTVCLEDGSEGTGYTYTGGVGGRAIYDMVEYDLKPILIGKDGDKVEALWDEMNWKVHYVARGGIASFAISAVDIALWDIRCKNANLPLWKMVGGVNDSTKAYYGGIDLAFSQEKLLDNIKNQLAKGHTAVKIKLGKETLQEDIERVAAVRELLGPEKVFMVDANYSWSVEKAIKAVKALEPYDILWLEEPTIPCDFKGYARIADHSNIGIAMGENLHTIYEHRHAMEIGKVSFIQPDASNIGGITGWIKVAHMAEGFNIPVCTHGMQELHVSLLSGIPNAGYLEVHSFPIDEYTMRPLVLKNGRAISPDVSGTGVEFDWKKLSQYKIEM</sequence>
<keyword evidence="6" id="KW-1185">Reference proteome</keyword>
<evidence type="ECO:0000256" key="1">
    <source>
        <dbReference type="ARBA" id="ARBA00001946"/>
    </source>
</evidence>
<evidence type="ECO:0000313" key="6">
    <source>
        <dbReference type="Proteomes" id="UP000184447"/>
    </source>
</evidence>
<reference evidence="5 6" key="1">
    <citation type="submission" date="2016-11" db="EMBL/GenBank/DDBJ databases">
        <authorList>
            <person name="Jaros S."/>
            <person name="Januszkiewicz K."/>
            <person name="Wedrychowicz H."/>
        </authorList>
    </citation>
    <scope>NUCLEOTIDE SEQUENCE [LARGE SCALE GENOMIC DNA]</scope>
    <source>
        <strain evidence="5 6">DSM 8605</strain>
    </source>
</reference>
<dbReference type="InterPro" id="IPR029065">
    <property type="entry name" value="Enolase_C-like"/>
</dbReference>
<dbReference type="InterPro" id="IPR046945">
    <property type="entry name" value="RHMD-like"/>
</dbReference>
<dbReference type="AlphaFoldDB" id="A0A1M5WA11"/>
<dbReference type="GO" id="GO:0000287">
    <property type="term" value="F:magnesium ion binding"/>
    <property type="evidence" value="ECO:0007669"/>
    <property type="project" value="TreeGrafter"/>
</dbReference>
<evidence type="ECO:0000259" key="4">
    <source>
        <dbReference type="SMART" id="SM00922"/>
    </source>
</evidence>
<dbReference type="InterPro" id="IPR013341">
    <property type="entry name" value="Mandelate_racemase_N_dom"/>
</dbReference>